<protein>
    <submittedName>
        <fullName evidence="1">Uncharacterized protein</fullName>
    </submittedName>
</protein>
<proteinExistence type="predicted"/>
<name>A0ABS5LUR3_9BURK</name>
<evidence type="ECO:0000313" key="1">
    <source>
        <dbReference type="EMBL" id="MBS3020247.1"/>
    </source>
</evidence>
<keyword evidence="2" id="KW-1185">Reference proteome</keyword>
<reference evidence="1 2" key="1">
    <citation type="submission" date="2020-03" db="EMBL/GenBank/DDBJ databases">
        <title>The role of nitrogen metabolism on polyethylene biodegradation.</title>
        <authorList>
            <person name="Peixoto J."/>
            <person name="Vizzotto C.S."/>
            <person name="Ramos A."/>
            <person name="Alves G."/>
            <person name="Steindorff A."/>
            <person name="Kruger R."/>
        </authorList>
    </citation>
    <scope>NUCLEOTIDE SEQUENCE [LARGE SCALE GENOMIC DNA]</scope>
    <source>
        <strain evidence="1 2">PE63</strain>
    </source>
</reference>
<comment type="caution">
    <text evidence="1">The sequence shown here is derived from an EMBL/GenBank/DDBJ whole genome shotgun (WGS) entry which is preliminary data.</text>
</comment>
<gene>
    <name evidence="1" type="ORF">DJFAAGMI_03008</name>
</gene>
<evidence type="ECO:0000313" key="2">
    <source>
        <dbReference type="Proteomes" id="UP001647436"/>
    </source>
</evidence>
<dbReference type="Proteomes" id="UP001647436">
    <property type="component" value="Unassembled WGS sequence"/>
</dbReference>
<dbReference type="EMBL" id="JAANES010000003">
    <property type="protein sequence ID" value="MBS3020247.1"/>
    <property type="molecule type" value="Genomic_DNA"/>
</dbReference>
<accession>A0ABS5LUR3</accession>
<organism evidence="1 2">
    <name type="scientific">Comamonas brasiliensis</name>
    <dbReference type="NCBI Taxonomy" id="1812482"/>
    <lineage>
        <taxon>Bacteria</taxon>
        <taxon>Pseudomonadati</taxon>
        <taxon>Pseudomonadota</taxon>
        <taxon>Betaproteobacteria</taxon>
        <taxon>Burkholderiales</taxon>
        <taxon>Comamonadaceae</taxon>
        <taxon>Comamonas</taxon>
    </lineage>
</organism>
<sequence>MDGSHAAGNRVSQDFENPRQAKSGFIASHFSALTGIPWIM</sequence>